<evidence type="ECO:0000256" key="2">
    <source>
        <dbReference type="ARBA" id="ARBA00023125"/>
    </source>
</evidence>
<keyword evidence="3" id="KW-0804">Transcription</keyword>
<protein>
    <submittedName>
        <fullName evidence="5">AraC family transcriptional regulator</fullName>
    </submittedName>
</protein>
<dbReference type="GO" id="GO:0043565">
    <property type="term" value="F:sequence-specific DNA binding"/>
    <property type="evidence" value="ECO:0007669"/>
    <property type="project" value="InterPro"/>
</dbReference>
<evidence type="ECO:0000256" key="3">
    <source>
        <dbReference type="ARBA" id="ARBA00023163"/>
    </source>
</evidence>
<feature type="domain" description="HTH araC/xylS-type" evidence="4">
    <location>
        <begin position="309"/>
        <end position="407"/>
    </location>
</feature>
<dbReference type="RefSeq" id="WP_065851248.1">
    <property type="nucleotide sequence ID" value="NZ_LYPC01000011.1"/>
</dbReference>
<dbReference type="OrthoDB" id="247151at2"/>
<dbReference type="SMART" id="SM00342">
    <property type="entry name" value="HTH_ARAC"/>
    <property type="match status" value="1"/>
</dbReference>
<dbReference type="PANTHER" id="PTHR43280">
    <property type="entry name" value="ARAC-FAMILY TRANSCRIPTIONAL REGULATOR"/>
    <property type="match status" value="1"/>
</dbReference>
<dbReference type="PANTHER" id="PTHR43280:SF28">
    <property type="entry name" value="HTH-TYPE TRANSCRIPTIONAL ACTIVATOR RHAS"/>
    <property type="match status" value="1"/>
</dbReference>
<keyword evidence="2" id="KW-0238">DNA-binding</keyword>
<dbReference type="PRINTS" id="PR00032">
    <property type="entry name" value="HTHARAC"/>
</dbReference>
<evidence type="ECO:0000259" key="4">
    <source>
        <dbReference type="PROSITE" id="PS01124"/>
    </source>
</evidence>
<dbReference type="SUPFAM" id="SSF46689">
    <property type="entry name" value="Homeodomain-like"/>
    <property type="match status" value="2"/>
</dbReference>
<name>A0A1C1A7E6_9BACL</name>
<keyword evidence="6" id="KW-1185">Reference proteome</keyword>
<accession>A0A1C1A7E6</accession>
<dbReference type="Gene3D" id="1.10.10.60">
    <property type="entry name" value="Homeodomain-like"/>
    <property type="match status" value="2"/>
</dbReference>
<sequence length="409" mass="47082">MNEVDFDLTDFNKTFSLLHAITRMDARFIDKENQVVLQMVDHRIPAVIQPSDTVYESLAETLRSTMPNRFFYYTNAFSLEYIAVGVWRDSIFQGFVLLGPFLSIYPDTAFISDLIAQHYLPVSERKQLQEFYSSLTVISSNDSNSLGDLLVNLCAHRHTDSQLITADFIQPDLNKEQQTSDIADNKTTIEHRYLYEKKFMDAIARGDRVEIARMIGEMNSYANLPDRIPESPIRSTKNIMITLNTLCRIAAERGGIHPVYLHHISEKFSIMIERSTNLPKLKKLNSVMIEEYCEAVHTFSTRSYSTIVKNAVNHIDLNLEKSLTLQEIAAVIHVNASHLSRKFKQEVGMNMMDFINHKRVEESKLYLQRGNIAITEIAFMVGFNDLNYFARVFKKFTAMTPTQYIKASR</sequence>
<dbReference type="PROSITE" id="PS00041">
    <property type="entry name" value="HTH_ARAC_FAMILY_1"/>
    <property type="match status" value="1"/>
</dbReference>
<dbReference type="GO" id="GO:0003700">
    <property type="term" value="F:DNA-binding transcription factor activity"/>
    <property type="evidence" value="ECO:0007669"/>
    <property type="project" value="InterPro"/>
</dbReference>
<dbReference type="InterPro" id="IPR009057">
    <property type="entry name" value="Homeodomain-like_sf"/>
</dbReference>
<dbReference type="PROSITE" id="PS01124">
    <property type="entry name" value="HTH_ARAC_FAMILY_2"/>
    <property type="match status" value="1"/>
</dbReference>
<dbReference type="STRING" id="512399.A8709_01905"/>
<dbReference type="InterPro" id="IPR018062">
    <property type="entry name" value="HTH_AraC-typ_CS"/>
</dbReference>
<dbReference type="Proteomes" id="UP000093309">
    <property type="component" value="Unassembled WGS sequence"/>
</dbReference>
<dbReference type="Pfam" id="PF12833">
    <property type="entry name" value="HTH_18"/>
    <property type="match status" value="1"/>
</dbReference>
<reference evidence="6" key="1">
    <citation type="submission" date="2016-05" db="EMBL/GenBank/DDBJ databases">
        <title>Paenibacillus oryzae. sp. nov., isolated from the rice root.</title>
        <authorList>
            <person name="Zhang J."/>
            <person name="Zhang X."/>
        </authorList>
    </citation>
    <scope>NUCLEOTIDE SEQUENCE [LARGE SCALE GENOMIC DNA]</scope>
    <source>
        <strain evidence="6">KCTC13222</strain>
    </source>
</reference>
<comment type="caution">
    <text evidence="5">The sequence shown here is derived from an EMBL/GenBank/DDBJ whole genome shotgun (WGS) entry which is preliminary data.</text>
</comment>
<keyword evidence="1" id="KW-0805">Transcription regulation</keyword>
<dbReference type="InterPro" id="IPR020449">
    <property type="entry name" value="Tscrpt_reg_AraC-type_HTH"/>
</dbReference>
<dbReference type="InterPro" id="IPR018060">
    <property type="entry name" value="HTH_AraC"/>
</dbReference>
<dbReference type="AlphaFoldDB" id="A0A1C1A7E6"/>
<organism evidence="5 6">
    <name type="scientific">Paenibacillus pectinilyticus</name>
    <dbReference type="NCBI Taxonomy" id="512399"/>
    <lineage>
        <taxon>Bacteria</taxon>
        <taxon>Bacillati</taxon>
        <taxon>Bacillota</taxon>
        <taxon>Bacilli</taxon>
        <taxon>Bacillales</taxon>
        <taxon>Paenibacillaceae</taxon>
        <taxon>Paenibacillus</taxon>
    </lineage>
</organism>
<proteinExistence type="predicted"/>
<gene>
    <name evidence="5" type="ORF">A8709_01905</name>
</gene>
<evidence type="ECO:0000256" key="1">
    <source>
        <dbReference type="ARBA" id="ARBA00023015"/>
    </source>
</evidence>
<dbReference type="EMBL" id="LYPC01000011">
    <property type="protein sequence ID" value="OCT16480.1"/>
    <property type="molecule type" value="Genomic_DNA"/>
</dbReference>
<evidence type="ECO:0000313" key="6">
    <source>
        <dbReference type="Proteomes" id="UP000093309"/>
    </source>
</evidence>
<evidence type="ECO:0000313" key="5">
    <source>
        <dbReference type="EMBL" id="OCT16480.1"/>
    </source>
</evidence>